<keyword evidence="4" id="KW-0560">Oxidoreductase</keyword>
<dbReference type="SUPFAM" id="SSF46609">
    <property type="entry name" value="Fe,Mn superoxide dismutase (SOD), N-terminal domain"/>
    <property type="match status" value="1"/>
</dbReference>
<dbReference type="SUPFAM" id="SSF54719">
    <property type="entry name" value="Fe,Mn superoxide dismutase (SOD), C-terminal domain"/>
    <property type="match status" value="1"/>
</dbReference>
<evidence type="ECO:0000256" key="4">
    <source>
        <dbReference type="ARBA" id="ARBA00023002"/>
    </source>
</evidence>
<dbReference type="OrthoDB" id="9811849at2"/>
<dbReference type="Pfam" id="PF02777">
    <property type="entry name" value="Sod_Fe_C"/>
    <property type="match status" value="1"/>
</dbReference>
<proteinExistence type="inferred from homology"/>
<feature type="domain" description="Manganese/iron superoxide dismutase C-terminal" evidence="5">
    <location>
        <begin position="143"/>
        <end position="243"/>
    </location>
</feature>
<evidence type="ECO:0000313" key="6">
    <source>
        <dbReference type="EMBL" id="SHH04445.1"/>
    </source>
</evidence>
<evidence type="ECO:0000259" key="5">
    <source>
        <dbReference type="Pfam" id="PF02777"/>
    </source>
</evidence>
<protein>
    <recommendedName>
        <fullName evidence="2">superoxide dismutase</fullName>
        <ecNumber evidence="2">1.15.1.1</ecNumber>
    </recommendedName>
</protein>
<dbReference type="EMBL" id="FQWZ01000005">
    <property type="protein sequence ID" value="SHH04445.1"/>
    <property type="molecule type" value="Genomic_DNA"/>
</dbReference>
<keyword evidence="7" id="KW-1185">Reference proteome</keyword>
<dbReference type="GO" id="GO:0046872">
    <property type="term" value="F:metal ion binding"/>
    <property type="evidence" value="ECO:0007669"/>
    <property type="project" value="UniProtKB-KW"/>
</dbReference>
<sequence>MSNEDSDGIRRRDVLSLIGSGLATAAVAAPARAESEPTLPAAGALLIKPAFAGQHTVRPLRFDPAKLRGLSEKLIRSHHENNYAGSVKALNLIEGRLAAAMQDADFPPIVYGGLKREELHRVGSVVLHEHYFDNLGGDGKAGGDVAKALSQVYGSVAAWEAEFRRTAMSLAGGSGWCVLTFNAATGELRNQWASDHMHGAVAGVPMLVLDMYEHSYHLDYGSAAARYLDAFLDNVDWQIVDRRFQLALHRMV</sequence>
<gene>
    <name evidence="6" type="ORF">SAMN04488068_2272</name>
</gene>
<dbReference type="AlphaFoldDB" id="A0A1M5PRJ6"/>
<dbReference type="PANTHER" id="PTHR11404">
    <property type="entry name" value="SUPEROXIDE DISMUTASE 2"/>
    <property type="match status" value="1"/>
</dbReference>
<comment type="similarity">
    <text evidence="1">Belongs to the iron/manganese superoxide dismutase family.</text>
</comment>
<dbReference type="InterPro" id="IPR036314">
    <property type="entry name" value="SOD_C_sf"/>
</dbReference>
<dbReference type="GO" id="GO:0004784">
    <property type="term" value="F:superoxide dismutase activity"/>
    <property type="evidence" value="ECO:0007669"/>
    <property type="project" value="UniProtKB-EC"/>
</dbReference>
<reference evidence="6 7" key="1">
    <citation type="submission" date="2016-11" db="EMBL/GenBank/DDBJ databases">
        <authorList>
            <person name="Jaros S."/>
            <person name="Januszkiewicz K."/>
            <person name="Wedrychowicz H."/>
        </authorList>
    </citation>
    <scope>NUCLEOTIDE SEQUENCE [LARGE SCALE GENOMIC DNA]</scope>
    <source>
        <strain evidence="6 7">CGMCC 1.7049</strain>
    </source>
</reference>
<dbReference type="InterPro" id="IPR019832">
    <property type="entry name" value="Mn/Fe_SOD_C"/>
</dbReference>
<dbReference type="PANTHER" id="PTHR11404:SF6">
    <property type="entry name" value="SUPEROXIDE DISMUTASE [MN], MITOCHONDRIAL"/>
    <property type="match status" value="1"/>
</dbReference>
<dbReference type="Gene3D" id="3.55.40.20">
    <property type="entry name" value="Iron/manganese superoxide dismutase, C-terminal domain"/>
    <property type="match status" value="1"/>
</dbReference>
<name>A0A1M5PRJ6_9GAMM</name>
<evidence type="ECO:0000313" key="7">
    <source>
        <dbReference type="Proteomes" id="UP000199758"/>
    </source>
</evidence>
<evidence type="ECO:0000256" key="1">
    <source>
        <dbReference type="ARBA" id="ARBA00008714"/>
    </source>
</evidence>
<dbReference type="InterPro" id="IPR006311">
    <property type="entry name" value="TAT_signal"/>
</dbReference>
<dbReference type="Proteomes" id="UP000199758">
    <property type="component" value="Unassembled WGS sequence"/>
</dbReference>
<organism evidence="6 7">
    <name type="scientific">Hydrocarboniphaga daqingensis</name>
    <dbReference type="NCBI Taxonomy" id="490188"/>
    <lineage>
        <taxon>Bacteria</taxon>
        <taxon>Pseudomonadati</taxon>
        <taxon>Pseudomonadota</taxon>
        <taxon>Gammaproteobacteria</taxon>
        <taxon>Nevskiales</taxon>
        <taxon>Nevskiaceae</taxon>
        <taxon>Hydrocarboniphaga</taxon>
    </lineage>
</organism>
<evidence type="ECO:0000256" key="3">
    <source>
        <dbReference type="ARBA" id="ARBA00022723"/>
    </source>
</evidence>
<dbReference type="InterPro" id="IPR050265">
    <property type="entry name" value="Fe/Mn_Superoxide_Dismutase"/>
</dbReference>
<dbReference type="EC" id="1.15.1.1" evidence="2"/>
<evidence type="ECO:0000256" key="2">
    <source>
        <dbReference type="ARBA" id="ARBA00012682"/>
    </source>
</evidence>
<dbReference type="STRING" id="490188.SAMN04488068_2272"/>
<accession>A0A1M5PRJ6</accession>
<dbReference type="RefSeq" id="WP_072897652.1">
    <property type="nucleotide sequence ID" value="NZ_FQWZ01000005.1"/>
</dbReference>
<keyword evidence="3" id="KW-0479">Metal-binding</keyword>
<dbReference type="PROSITE" id="PS51318">
    <property type="entry name" value="TAT"/>
    <property type="match status" value="1"/>
</dbReference>
<dbReference type="InterPro" id="IPR036324">
    <property type="entry name" value="Mn/Fe_SOD_N_sf"/>
</dbReference>